<keyword evidence="2" id="KW-1185">Reference proteome</keyword>
<dbReference type="Proteomes" id="UP001225596">
    <property type="component" value="Unassembled WGS sequence"/>
</dbReference>
<reference evidence="1 2" key="1">
    <citation type="submission" date="2023-08" db="EMBL/GenBank/DDBJ databases">
        <title>Oxalobacteraceae gen .nov., isolated from river sludge outside the plant.</title>
        <authorList>
            <person name="Zhao S.Y."/>
        </authorList>
    </citation>
    <scope>NUCLEOTIDE SEQUENCE [LARGE SCALE GENOMIC DNA]</scope>
    <source>
        <strain evidence="1 2">R-40</strain>
    </source>
</reference>
<dbReference type="EMBL" id="JAUYVH010000001">
    <property type="protein sequence ID" value="MDQ9169124.1"/>
    <property type="molecule type" value="Genomic_DNA"/>
</dbReference>
<accession>A0ABU1BJU0</accession>
<dbReference type="Pfam" id="PF09655">
    <property type="entry name" value="Nitr_red_assoc"/>
    <property type="match status" value="1"/>
</dbReference>
<name>A0ABU1BJU0_9BURK</name>
<organism evidence="1 2">
    <name type="scientific">Keguizhuia sedimenti</name>
    <dbReference type="NCBI Taxonomy" id="3064264"/>
    <lineage>
        <taxon>Bacteria</taxon>
        <taxon>Pseudomonadati</taxon>
        <taxon>Pseudomonadota</taxon>
        <taxon>Betaproteobacteria</taxon>
        <taxon>Burkholderiales</taxon>
        <taxon>Oxalobacteraceae</taxon>
        <taxon>Keguizhuia</taxon>
    </lineage>
</organism>
<dbReference type="RefSeq" id="WP_338434949.1">
    <property type="nucleotide sequence ID" value="NZ_JAUYVH010000001.1"/>
</dbReference>
<sequence length="158" mass="18066">MQTAAFTKHLFQYEQDKYYPLRRIPMNMRLKLDLCGIKLSIGDWSKFSREDREKLVMMPYEKPEEIAAIRKRLLELIAACEGDSTETEPVRSPAPWTATSSVPATVCKQIEALGLSAPTQEQWADLSDVQRFALLKLTREGHENKKLPLALKEFGLLV</sequence>
<proteinExistence type="predicted"/>
<gene>
    <name evidence="1" type="ORF">Q8A64_01740</name>
</gene>
<evidence type="ECO:0000313" key="1">
    <source>
        <dbReference type="EMBL" id="MDQ9169124.1"/>
    </source>
</evidence>
<comment type="caution">
    <text evidence="1">The sequence shown here is derived from an EMBL/GenBank/DDBJ whole genome shotgun (WGS) entry which is preliminary data.</text>
</comment>
<protein>
    <submittedName>
        <fullName evidence="1">Nitrate reductase associated protein</fullName>
    </submittedName>
</protein>
<evidence type="ECO:0000313" key="2">
    <source>
        <dbReference type="Proteomes" id="UP001225596"/>
    </source>
</evidence>
<dbReference type="InterPro" id="IPR013481">
    <property type="entry name" value="NarM"/>
</dbReference>
<dbReference type="NCBIfam" id="TIGR02664">
    <property type="entry name" value="nitr_red_assoc"/>
    <property type="match status" value="1"/>
</dbReference>